<dbReference type="Pfam" id="PF14365">
    <property type="entry name" value="Neprosin_AP"/>
    <property type="match status" value="1"/>
</dbReference>
<protein>
    <recommendedName>
        <fullName evidence="2">Neprosin PEP catalytic domain-containing protein</fullName>
    </recommendedName>
</protein>
<evidence type="ECO:0000256" key="1">
    <source>
        <dbReference type="SAM" id="SignalP"/>
    </source>
</evidence>
<feature type="domain" description="Neprosin PEP catalytic" evidence="2">
    <location>
        <begin position="118"/>
        <end position="372"/>
    </location>
</feature>
<proteinExistence type="predicted"/>
<dbReference type="EMBL" id="JAMSHJ010000002">
    <property type="protein sequence ID" value="KAI5432874.1"/>
    <property type="molecule type" value="Genomic_DNA"/>
</dbReference>
<feature type="signal peptide" evidence="1">
    <location>
        <begin position="1"/>
        <end position="21"/>
    </location>
</feature>
<dbReference type="InterPro" id="IPR004314">
    <property type="entry name" value="Neprosin"/>
</dbReference>
<evidence type="ECO:0000313" key="4">
    <source>
        <dbReference type="Proteomes" id="UP001058974"/>
    </source>
</evidence>
<keyword evidence="1" id="KW-0732">Signal</keyword>
<keyword evidence="4" id="KW-1185">Reference proteome</keyword>
<comment type="caution">
    <text evidence="3">The sequence shown here is derived from an EMBL/GenBank/DDBJ whole genome shotgun (WGS) entry which is preliminary data.</text>
</comment>
<name>A0A9D4Y6N5_PEA</name>
<feature type="non-terminal residue" evidence="3">
    <location>
        <position position="1"/>
    </location>
</feature>
<gene>
    <name evidence="3" type="ORF">KIW84_020257</name>
</gene>
<dbReference type="PANTHER" id="PTHR31589">
    <property type="entry name" value="PROTEIN, PUTATIVE (DUF239)-RELATED-RELATED"/>
    <property type="match status" value="1"/>
</dbReference>
<dbReference type="Gramene" id="Psat02G0025700-T1">
    <property type="protein sequence ID" value="KAI5432874.1"/>
    <property type="gene ID" value="KIW84_020257"/>
</dbReference>
<sequence>DNMKIMKKLVYILCLVTISIGHIVDCQEIQSNLINKSPIKSIRLKSGNIVDCININKQPAFDNPLLKNHKLQRKPSFETSLKTSPVKSISAFEKVKCPKGYVPIPRNTQDKSLLNYHILDANNPVTYNAGAYVQGNFSYGASGTACVYNPKVSKAQISGSALHVRGGLENNISQILLGWHVYPDLYHDDKSHIFALWNSNNFKTGCYNTMCPGFIQTDNSLYLGQPIQNTSIYGTEIIMETLLSISQDVKTNNWWVTVQNKALGYFPTEIFSNLREATQVGWGGFVLSGAGEDIPFPPMGSGHFEELNLLHSSYITHIQYLNATRTNGCPMYKLVNTPKNLPTKCYDVEYYGERSEALGCFVLFGGPGGKCNS</sequence>
<dbReference type="InterPro" id="IPR053168">
    <property type="entry name" value="Glutamic_endopeptidase"/>
</dbReference>
<dbReference type="AlphaFoldDB" id="A0A9D4Y6N5"/>
<dbReference type="Proteomes" id="UP001058974">
    <property type="component" value="Chromosome 2"/>
</dbReference>
<dbReference type="InterPro" id="IPR025521">
    <property type="entry name" value="Neprosin_propep"/>
</dbReference>
<accession>A0A9D4Y6N5</accession>
<feature type="chain" id="PRO_5039216411" description="Neprosin PEP catalytic domain-containing protein" evidence="1">
    <location>
        <begin position="22"/>
        <end position="373"/>
    </location>
</feature>
<reference evidence="3 4" key="1">
    <citation type="journal article" date="2022" name="Nat. Genet.">
        <title>Improved pea reference genome and pan-genome highlight genomic features and evolutionary characteristics.</title>
        <authorList>
            <person name="Yang T."/>
            <person name="Liu R."/>
            <person name="Luo Y."/>
            <person name="Hu S."/>
            <person name="Wang D."/>
            <person name="Wang C."/>
            <person name="Pandey M.K."/>
            <person name="Ge S."/>
            <person name="Xu Q."/>
            <person name="Li N."/>
            <person name="Li G."/>
            <person name="Huang Y."/>
            <person name="Saxena R.K."/>
            <person name="Ji Y."/>
            <person name="Li M."/>
            <person name="Yan X."/>
            <person name="He Y."/>
            <person name="Liu Y."/>
            <person name="Wang X."/>
            <person name="Xiang C."/>
            <person name="Varshney R.K."/>
            <person name="Ding H."/>
            <person name="Gao S."/>
            <person name="Zong X."/>
        </authorList>
    </citation>
    <scope>NUCLEOTIDE SEQUENCE [LARGE SCALE GENOMIC DNA]</scope>
    <source>
        <strain evidence="3 4">cv. Zhongwan 6</strain>
    </source>
</reference>
<evidence type="ECO:0000259" key="2">
    <source>
        <dbReference type="PROSITE" id="PS52045"/>
    </source>
</evidence>
<dbReference type="PROSITE" id="PS52045">
    <property type="entry name" value="NEPROSIN_PEP_CD"/>
    <property type="match status" value="1"/>
</dbReference>
<evidence type="ECO:0000313" key="3">
    <source>
        <dbReference type="EMBL" id="KAI5432874.1"/>
    </source>
</evidence>
<organism evidence="3 4">
    <name type="scientific">Pisum sativum</name>
    <name type="common">Garden pea</name>
    <name type="synonym">Lathyrus oleraceus</name>
    <dbReference type="NCBI Taxonomy" id="3888"/>
    <lineage>
        <taxon>Eukaryota</taxon>
        <taxon>Viridiplantae</taxon>
        <taxon>Streptophyta</taxon>
        <taxon>Embryophyta</taxon>
        <taxon>Tracheophyta</taxon>
        <taxon>Spermatophyta</taxon>
        <taxon>Magnoliopsida</taxon>
        <taxon>eudicotyledons</taxon>
        <taxon>Gunneridae</taxon>
        <taxon>Pentapetalae</taxon>
        <taxon>rosids</taxon>
        <taxon>fabids</taxon>
        <taxon>Fabales</taxon>
        <taxon>Fabaceae</taxon>
        <taxon>Papilionoideae</taxon>
        <taxon>50 kb inversion clade</taxon>
        <taxon>NPAAA clade</taxon>
        <taxon>Hologalegina</taxon>
        <taxon>IRL clade</taxon>
        <taxon>Fabeae</taxon>
        <taxon>Lathyrus</taxon>
    </lineage>
</organism>
<dbReference type="Pfam" id="PF03080">
    <property type="entry name" value="Neprosin"/>
    <property type="match status" value="1"/>
</dbReference>
<dbReference type="PANTHER" id="PTHR31589:SF223">
    <property type="entry name" value="PROTEIN, PUTATIVE (DUF239)-RELATED"/>
    <property type="match status" value="1"/>
</dbReference>
<dbReference type="Gene3D" id="3.90.1320.10">
    <property type="entry name" value="Outer-capsid protein sigma 3, large lobe"/>
    <property type="match status" value="1"/>
</dbReference>